<proteinExistence type="predicted"/>
<accession>A0A848BTR9</accession>
<dbReference type="Pfam" id="PF03616">
    <property type="entry name" value="Glt_symporter"/>
    <property type="match status" value="1"/>
</dbReference>
<evidence type="ECO:0000313" key="4">
    <source>
        <dbReference type="Proteomes" id="UP000591071"/>
    </source>
</evidence>
<evidence type="ECO:0000256" key="1">
    <source>
        <dbReference type="SAM" id="Phobius"/>
    </source>
</evidence>
<feature type="transmembrane region" description="Helical" evidence="1">
    <location>
        <begin position="355"/>
        <end position="375"/>
    </location>
</feature>
<dbReference type="RefSeq" id="WP_113855724.1">
    <property type="nucleotide sequence ID" value="NZ_CP011940.1"/>
</dbReference>
<gene>
    <name evidence="2" type="ORF">ACGTZG_03805</name>
    <name evidence="3" type="ORF">HF872_06170</name>
</gene>
<reference evidence="2 5" key="2">
    <citation type="submission" date="2024-10" db="EMBL/GenBank/DDBJ databases">
        <authorList>
            <person name="Sang B.-I."/>
            <person name="Prabhaharan D."/>
        </authorList>
    </citation>
    <scope>NUCLEOTIDE SEQUENCE [LARGE SCALE GENOMIC DNA]</scope>
    <source>
        <strain evidence="2 5">MH</strain>
    </source>
</reference>
<reference evidence="3 4" key="1">
    <citation type="submission" date="2020-04" db="EMBL/GenBank/DDBJ databases">
        <authorList>
            <person name="Hitch T.C.A."/>
            <person name="Wylensek D."/>
            <person name="Clavel T."/>
        </authorList>
    </citation>
    <scope>NUCLEOTIDE SEQUENCE [LARGE SCALE GENOMIC DNA]</scope>
    <source>
        <strain evidence="3 4">Oil-RF-744-FAT-WT-6-1</strain>
    </source>
</reference>
<keyword evidence="1" id="KW-0812">Transmembrane</keyword>
<dbReference type="EMBL" id="JABAFG010000008">
    <property type="protein sequence ID" value="NME28208.1"/>
    <property type="molecule type" value="Genomic_DNA"/>
</dbReference>
<keyword evidence="5" id="KW-1185">Reference proteome</keyword>
<comment type="caution">
    <text evidence="3">The sequence shown here is derived from an EMBL/GenBank/DDBJ whole genome shotgun (WGS) entry which is preliminary data.</text>
</comment>
<feature type="transmembrane region" description="Helical" evidence="1">
    <location>
        <begin position="232"/>
        <end position="249"/>
    </location>
</feature>
<protein>
    <submittedName>
        <fullName evidence="2">Sodium/glutamate symporter</fullName>
    </submittedName>
    <submittedName>
        <fullName evidence="3">Sodium:glutamate symporter</fullName>
    </submittedName>
</protein>
<feature type="transmembrane region" description="Helical" evidence="1">
    <location>
        <begin position="261"/>
        <end position="278"/>
    </location>
</feature>
<evidence type="ECO:0000313" key="2">
    <source>
        <dbReference type="EMBL" id="MFG6272307.1"/>
    </source>
</evidence>
<evidence type="ECO:0000313" key="5">
    <source>
        <dbReference type="Proteomes" id="UP001605989"/>
    </source>
</evidence>
<feature type="transmembrane region" description="Helical" evidence="1">
    <location>
        <begin position="6"/>
        <end position="23"/>
    </location>
</feature>
<dbReference type="GO" id="GO:0015501">
    <property type="term" value="F:glutamate:sodium symporter activity"/>
    <property type="evidence" value="ECO:0007669"/>
    <property type="project" value="InterPro"/>
</dbReference>
<keyword evidence="1" id="KW-1133">Transmembrane helix</keyword>
<name>A0A848BTR9_9FIRM</name>
<organism evidence="3 4">
    <name type="scientific">Megasphaera hexanoica</name>
    <dbReference type="NCBI Taxonomy" id="1675036"/>
    <lineage>
        <taxon>Bacteria</taxon>
        <taxon>Bacillati</taxon>
        <taxon>Bacillota</taxon>
        <taxon>Negativicutes</taxon>
        <taxon>Veillonellales</taxon>
        <taxon>Veillonellaceae</taxon>
        <taxon>Megasphaera</taxon>
    </lineage>
</organism>
<dbReference type="InterPro" id="IPR004445">
    <property type="entry name" value="GltS"/>
</dbReference>
<feature type="transmembrane region" description="Helical" evidence="1">
    <location>
        <begin position="35"/>
        <end position="56"/>
    </location>
</feature>
<dbReference type="AlphaFoldDB" id="A0A848BTR9"/>
<dbReference type="Proteomes" id="UP001605989">
    <property type="component" value="Unassembled WGS sequence"/>
</dbReference>
<feature type="transmembrane region" description="Helical" evidence="1">
    <location>
        <begin position="415"/>
        <end position="439"/>
    </location>
</feature>
<dbReference type="PANTHER" id="PTHR36178">
    <property type="entry name" value="SLR0625 PROTEIN"/>
    <property type="match status" value="1"/>
</dbReference>
<feature type="transmembrane region" description="Helical" evidence="1">
    <location>
        <begin position="164"/>
        <end position="183"/>
    </location>
</feature>
<dbReference type="GO" id="GO:0015813">
    <property type="term" value="P:L-glutamate transmembrane transport"/>
    <property type="evidence" value="ECO:0007669"/>
    <property type="project" value="InterPro"/>
</dbReference>
<keyword evidence="1" id="KW-0472">Membrane</keyword>
<feature type="transmembrane region" description="Helical" evidence="1">
    <location>
        <begin position="323"/>
        <end position="343"/>
    </location>
</feature>
<dbReference type="EMBL" id="JBIEKR010000003">
    <property type="protein sequence ID" value="MFG6272307.1"/>
    <property type="molecule type" value="Genomic_DNA"/>
</dbReference>
<sequence>MTVTNFLIDFFIASVFILIGQLLRSKVGFIQRFFMPSAMVAGLLALAVRYTGILPFSKGIGSYPGTLIILIFAAIGLQGFTIRKNDMKKEVARLGSYFCYKTLAQAIQFSLPVIFSILVISQLFPDINYAFGLLLASGFSGGHGTAAAVGSALAQMGFEDAKDIGMTCATVGLLAGIFGGLIYTKMAARRGYTAYIKDFSYISGDLKTGLISKENRQSMGDETISSTTLDTLAFHLSLLLTCSGAGWFIMDFIYKSTGLDLPSYLFAFLLGVGFFLILKRTPAYDYIDNRVISRISCTATDYLVFFGIASIKIPVVIEYAVPLLMLLIVGMIIVTYMLWVVGPQMNNESWFERSLFVYGYSTGVFAIGFVLLRIVDPDNKSKTLNDTAIVGSLNTPFEMFAWSFGPIMLMQGQHWLFAGLYLALTIACFVVCKACGWWWGGTDKHRPGLGTGETEQAVALEAPGTDK</sequence>
<feature type="transmembrane region" description="Helical" evidence="1">
    <location>
        <begin position="103"/>
        <end position="124"/>
    </location>
</feature>
<dbReference type="KEGG" id="mhw:ACT01_07170"/>
<dbReference type="Proteomes" id="UP000591071">
    <property type="component" value="Unassembled WGS sequence"/>
</dbReference>
<evidence type="ECO:0000313" key="3">
    <source>
        <dbReference type="EMBL" id="NME28208.1"/>
    </source>
</evidence>
<feature type="transmembrane region" description="Helical" evidence="1">
    <location>
        <begin position="62"/>
        <end position="82"/>
    </location>
</feature>
<dbReference type="PANTHER" id="PTHR36178:SF1">
    <property type="entry name" value="SODIUM_GLUTAMATE SYMPORTER"/>
    <property type="match status" value="1"/>
</dbReference>
<dbReference type="GO" id="GO:0016020">
    <property type="term" value="C:membrane"/>
    <property type="evidence" value="ECO:0007669"/>
    <property type="project" value="InterPro"/>
</dbReference>
<dbReference type="OrthoDB" id="9801557at2"/>